<accession>A0A4Q9H2U2</accession>
<dbReference type="OrthoDB" id="5509507at2"/>
<dbReference type="Proteomes" id="UP000292120">
    <property type="component" value="Unassembled WGS sequence"/>
</dbReference>
<proteinExistence type="predicted"/>
<name>A0A4Q9H2U2_9BURK</name>
<dbReference type="RefSeq" id="WP_130969103.1">
    <property type="nucleotide sequence ID" value="NZ_SIXI01000007.1"/>
</dbReference>
<sequence>MAQTGKQSMRGQARLPRARARMVVGVKAAFMGALLGALTGVLTGCGGGKSPEPASQPREAPQRVPLAVILADDASGFTCAEGALVCVQVESTAATAQARVPITFGQPFRSGDLAPGTPLYARDSTGGVPLQVDGVSTREDGSVRLALLSAELTNLQRGEKRLLQVFAGTPPAGTTATTAQANAYTVPTDGLAVQATVYKPQLSQVVFGNRNGHTPGTPFLEGEVITLNLTLGEVTETYALTVSGNQVGGAFTSLTQIAWAFHNQINARSNGLFKAIKEGESYETLGITTRDPGRGAFTATLQTDSAAPTRVDVLKPFAAPQLYQATAAEQRAALQAALSQNLKPHLVGPVAREHTLVLPLRNAQGQAHPQLTARVHTRLLQGGARVRHDLVMENAWAYNPEPGNLVYSLQVRLGHQLVLDQPAFTHYHHARWHRVLWQGAEAQAVVRHHMPYTMASGVIWQYNLDLKISERTLAEEATRLAAANTGLMQPGFLAAYFPTTGGRWEIGPYPRWTALYLITQDARARASMLTHADLVGGVPIHYRDAVTDQPLDLDRHPGVTVLIGSSAPADALPAMSDGNTLWSPDIAHQGSFTFVPYVLTGDVYHLDELMFWAAWNMNGYNPGYRGQGLGLLHPEQVRGQAWALRALGETARALPDAHPMKAYFEKRLANNLAWYNDTYKPGGQVSPLGALVNPYQSDTIGPWQNDFFGLVVAQLVQDGYSQARPIFNWVSQFNVGRFMQEKDAGYCVAKAPAYYVTIAKTVDGKKVPIDNWRELFQTNWPGVVCDPSLPLDPSSYPGSSLGYAANARAMLAAAANAGHPDALAVYRMWVGRTPGIDAAFLNDPTWAVAPLRH</sequence>
<dbReference type="AlphaFoldDB" id="A0A4Q9H2U2"/>
<reference evidence="1 2" key="1">
    <citation type="submission" date="2019-02" db="EMBL/GenBank/DDBJ databases">
        <title>Aquabacterium sp. strain KMB7.</title>
        <authorList>
            <person name="Chen W.-M."/>
        </authorList>
    </citation>
    <scope>NUCLEOTIDE SEQUENCE [LARGE SCALE GENOMIC DNA]</scope>
    <source>
        <strain evidence="1 2">KMB7</strain>
    </source>
</reference>
<dbReference type="EMBL" id="SIXI01000007">
    <property type="protein sequence ID" value="TBO28408.1"/>
    <property type="molecule type" value="Genomic_DNA"/>
</dbReference>
<comment type="caution">
    <text evidence="1">The sequence shown here is derived from an EMBL/GenBank/DDBJ whole genome shotgun (WGS) entry which is preliminary data.</text>
</comment>
<gene>
    <name evidence="1" type="ORF">EYS42_15510</name>
</gene>
<organism evidence="1 2">
    <name type="scientific">Aquabacterium lacunae</name>
    <dbReference type="NCBI Taxonomy" id="2528630"/>
    <lineage>
        <taxon>Bacteria</taxon>
        <taxon>Pseudomonadati</taxon>
        <taxon>Pseudomonadota</taxon>
        <taxon>Betaproteobacteria</taxon>
        <taxon>Burkholderiales</taxon>
        <taxon>Aquabacterium</taxon>
    </lineage>
</organism>
<evidence type="ECO:0000313" key="1">
    <source>
        <dbReference type="EMBL" id="TBO28408.1"/>
    </source>
</evidence>
<evidence type="ECO:0000313" key="2">
    <source>
        <dbReference type="Proteomes" id="UP000292120"/>
    </source>
</evidence>
<protein>
    <submittedName>
        <fullName evidence="1">Uncharacterized protein</fullName>
    </submittedName>
</protein>
<keyword evidence="2" id="KW-1185">Reference proteome</keyword>